<reference evidence="2" key="1">
    <citation type="submission" date="2016-10" db="EMBL/GenBank/DDBJ databases">
        <authorList>
            <person name="Varghese N."/>
        </authorList>
    </citation>
    <scope>NUCLEOTIDE SEQUENCE [LARGE SCALE GENOMIC DNA]</scope>
    <source>
        <strain evidence="2">DSM 44719</strain>
    </source>
</reference>
<dbReference type="AlphaFoldDB" id="A0A1H4SG63"/>
<dbReference type="EMBL" id="FNTL01000004">
    <property type="protein sequence ID" value="SEC43205.1"/>
    <property type="molecule type" value="Genomic_DNA"/>
</dbReference>
<name>A0A1H4SG63_RHOJO</name>
<dbReference type="GO" id="GO:0003697">
    <property type="term" value="F:single-stranded DNA binding"/>
    <property type="evidence" value="ECO:0007669"/>
    <property type="project" value="InterPro"/>
</dbReference>
<dbReference type="Pfam" id="PF02586">
    <property type="entry name" value="SRAP"/>
    <property type="match status" value="1"/>
</dbReference>
<evidence type="ECO:0000313" key="1">
    <source>
        <dbReference type="EMBL" id="SEC43205.1"/>
    </source>
</evidence>
<dbReference type="GO" id="GO:0106300">
    <property type="term" value="P:protein-DNA covalent cross-linking repair"/>
    <property type="evidence" value="ECO:0007669"/>
    <property type="project" value="InterPro"/>
</dbReference>
<organism evidence="1 2">
    <name type="scientific">Rhodococcus jostii</name>
    <dbReference type="NCBI Taxonomy" id="132919"/>
    <lineage>
        <taxon>Bacteria</taxon>
        <taxon>Bacillati</taxon>
        <taxon>Actinomycetota</taxon>
        <taxon>Actinomycetes</taxon>
        <taxon>Mycobacteriales</taxon>
        <taxon>Nocardiaceae</taxon>
        <taxon>Rhodococcus</taxon>
    </lineage>
</organism>
<dbReference type="SUPFAM" id="SSF143081">
    <property type="entry name" value="BB1717-like"/>
    <property type="match status" value="1"/>
</dbReference>
<proteinExistence type="predicted"/>
<dbReference type="Proteomes" id="UP000183407">
    <property type="component" value="Unassembled WGS sequence"/>
</dbReference>
<dbReference type="Gene3D" id="3.90.1680.10">
    <property type="entry name" value="SOS response associated peptidase-like"/>
    <property type="match status" value="1"/>
</dbReference>
<dbReference type="RefSeq" id="WP_240319692.1">
    <property type="nucleotide sequence ID" value="NZ_FNTL01000004.1"/>
</dbReference>
<accession>A0A1H4SG63</accession>
<sequence>MCGRYASTTSRKTLLETFEIDPERADPEMAPDYNVAPTKTSPVVIVRVPKDTDDEQPQRQLRNLKWGC</sequence>
<evidence type="ECO:0000313" key="2">
    <source>
        <dbReference type="Proteomes" id="UP000183407"/>
    </source>
</evidence>
<dbReference type="InterPro" id="IPR036590">
    <property type="entry name" value="SRAP-like"/>
</dbReference>
<dbReference type="InterPro" id="IPR003738">
    <property type="entry name" value="SRAP"/>
</dbReference>
<protein>
    <submittedName>
        <fullName evidence="1">SOS response associated peptidase (SRAP)</fullName>
    </submittedName>
</protein>
<gene>
    <name evidence="1" type="ORF">SAMN04490220_1626</name>
</gene>